<sequence>MEHETQKKKRTPDPAGAKERNRVLEQKEQEKTVPDPLEDAALKDAMVYFGELLLPQFGIKEKVTAMLPTEEIILELQRLYEDFNYVTENETILHFEFQSTNEGVAGLKRFRVYEAATSRKHKKPVITYVLYSGKIKNPMTEFQEGVNTYRIIPIIMSNKNA</sequence>
<evidence type="ECO:0000313" key="3">
    <source>
        <dbReference type="Proteomes" id="UP000184301"/>
    </source>
</evidence>
<protein>
    <submittedName>
        <fullName evidence="2">Uncharacterized protein</fullName>
    </submittedName>
</protein>
<feature type="region of interest" description="Disordered" evidence="1">
    <location>
        <begin position="1"/>
        <end position="36"/>
    </location>
</feature>
<gene>
    <name evidence="2" type="ORF">SAMN02745243_02264</name>
</gene>
<organism evidence="2 3">
    <name type="scientific">Hespellia stercorisuis DSM 15480</name>
    <dbReference type="NCBI Taxonomy" id="1121950"/>
    <lineage>
        <taxon>Bacteria</taxon>
        <taxon>Bacillati</taxon>
        <taxon>Bacillota</taxon>
        <taxon>Clostridia</taxon>
        <taxon>Lachnospirales</taxon>
        <taxon>Lachnospiraceae</taxon>
        <taxon>Hespellia</taxon>
    </lineage>
</organism>
<evidence type="ECO:0000313" key="2">
    <source>
        <dbReference type="EMBL" id="SHK12663.1"/>
    </source>
</evidence>
<reference evidence="2 3" key="1">
    <citation type="submission" date="2016-11" db="EMBL/GenBank/DDBJ databases">
        <authorList>
            <person name="Jaros S."/>
            <person name="Januszkiewicz K."/>
            <person name="Wedrychowicz H."/>
        </authorList>
    </citation>
    <scope>NUCLEOTIDE SEQUENCE [LARGE SCALE GENOMIC DNA]</scope>
    <source>
        <strain evidence="2 3">DSM 15480</strain>
    </source>
</reference>
<accession>A0A1M6PXG1</accession>
<name>A0A1M6PXG1_9FIRM</name>
<keyword evidence="3" id="KW-1185">Reference proteome</keyword>
<dbReference type="Proteomes" id="UP000184301">
    <property type="component" value="Unassembled WGS sequence"/>
</dbReference>
<feature type="non-terminal residue" evidence="2">
    <location>
        <position position="161"/>
    </location>
</feature>
<feature type="compositionally biased region" description="Basic and acidic residues" evidence="1">
    <location>
        <begin position="16"/>
        <end position="33"/>
    </location>
</feature>
<evidence type="ECO:0000256" key="1">
    <source>
        <dbReference type="SAM" id="MobiDB-lite"/>
    </source>
</evidence>
<proteinExistence type="predicted"/>
<dbReference type="EMBL" id="FQZY01000030">
    <property type="protein sequence ID" value="SHK12663.1"/>
    <property type="molecule type" value="Genomic_DNA"/>
</dbReference>
<dbReference type="AlphaFoldDB" id="A0A1M6PXG1"/>
<feature type="compositionally biased region" description="Basic residues" evidence="1">
    <location>
        <begin position="1"/>
        <end position="10"/>
    </location>
</feature>